<evidence type="ECO:0000259" key="5">
    <source>
        <dbReference type="Pfam" id="PF00535"/>
    </source>
</evidence>
<organism evidence="6 7">
    <name type="scientific">Polaribacter haliotis</name>
    <dbReference type="NCBI Taxonomy" id="1888915"/>
    <lineage>
        <taxon>Bacteria</taxon>
        <taxon>Pseudomonadati</taxon>
        <taxon>Bacteroidota</taxon>
        <taxon>Flavobacteriia</taxon>
        <taxon>Flavobacteriales</taxon>
        <taxon>Flavobacteriaceae</taxon>
    </lineage>
</organism>
<keyword evidence="3 6" id="KW-0808">Transferase</keyword>
<evidence type="ECO:0000256" key="2">
    <source>
        <dbReference type="ARBA" id="ARBA00022676"/>
    </source>
</evidence>
<evidence type="ECO:0000256" key="1">
    <source>
        <dbReference type="ARBA" id="ARBA00006739"/>
    </source>
</evidence>
<keyword evidence="4" id="KW-0472">Membrane</keyword>
<dbReference type="EMBL" id="CP061813">
    <property type="protein sequence ID" value="QOD61697.1"/>
    <property type="molecule type" value="Genomic_DNA"/>
</dbReference>
<evidence type="ECO:0000256" key="3">
    <source>
        <dbReference type="ARBA" id="ARBA00022679"/>
    </source>
</evidence>
<dbReference type="PANTHER" id="PTHR43630">
    <property type="entry name" value="POLY-BETA-1,6-N-ACETYL-D-GLUCOSAMINE SYNTHASE"/>
    <property type="match status" value="1"/>
</dbReference>
<dbReference type="Gene3D" id="3.90.550.10">
    <property type="entry name" value="Spore Coat Polysaccharide Biosynthesis Protein SpsA, Chain A"/>
    <property type="match status" value="1"/>
</dbReference>
<dbReference type="AlphaFoldDB" id="A0A7L8AIA4"/>
<proteinExistence type="inferred from homology"/>
<feature type="transmembrane region" description="Helical" evidence="4">
    <location>
        <begin position="309"/>
        <end position="327"/>
    </location>
</feature>
<keyword evidence="4" id="KW-0812">Transmembrane</keyword>
<reference evidence="6 7" key="1">
    <citation type="journal article" date="2016" name="Int. J. Syst. Evol. Microbiol.">
        <title>Polaribacter haliotis sp. nov., isolated from the gut of abalone Haliotis discus hannai.</title>
        <authorList>
            <person name="Kim Y.O."/>
            <person name="Park I.S."/>
            <person name="Park S."/>
            <person name="Nam B.H."/>
            <person name="Park J.M."/>
            <person name="Kim D.G."/>
            <person name="Yoon J.H."/>
        </authorList>
    </citation>
    <scope>NUCLEOTIDE SEQUENCE [LARGE SCALE GENOMIC DNA]</scope>
    <source>
        <strain evidence="6 7">KCTC 52418</strain>
    </source>
</reference>
<evidence type="ECO:0000313" key="7">
    <source>
        <dbReference type="Proteomes" id="UP000516764"/>
    </source>
</evidence>
<dbReference type="InterPro" id="IPR029044">
    <property type="entry name" value="Nucleotide-diphossugar_trans"/>
</dbReference>
<accession>A0A7L8AIA4</accession>
<feature type="transmembrane region" description="Helical" evidence="4">
    <location>
        <begin position="284"/>
        <end position="303"/>
    </location>
</feature>
<keyword evidence="2" id="KW-0328">Glycosyltransferase</keyword>
<name>A0A7L8AIA4_9FLAO</name>
<protein>
    <submittedName>
        <fullName evidence="6">Glycosyltransferase</fullName>
    </submittedName>
</protein>
<feature type="domain" description="Glycosyltransferase 2-like" evidence="5">
    <location>
        <begin position="45"/>
        <end position="169"/>
    </location>
</feature>
<dbReference type="Proteomes" id="UP000516764">
    <property type="component" value="Chromosome"/>
</dbReference>
<keyword evidence="4" id="KW-1133">Transmembrane helix</keyword>
<feature type="transmembrane region" description="Helical" evidence="4">
    <location>
        <begin position="339"/>
        <end position="361"/>
    </location>
</feature>
<dbReference type="Pfam" id="PF00535">
    <property type="entry name" value="Glycos_transf_2"/>
    <property type="match status" value="1"/>
</dbReference>
<dbReference type="InterPro" id="IPR001173">
    <property type="entry name" value="Glyco_trans_2-like"/>
</dbReference>
<dbReference type="GO" id="GO:0016757">
    <property type="term" value="F:glycosyltransferase activity"/>
    <property type="evidence" value="ECO:0007669"/>
    <property type="project" value="UniProtKB-KW"/>
</dbReference>
<gene>
    <name evidence="6" type="ORF">H9I45_04405</name>
</gene>
<dbReference type="SUPFAM" id="SSF53448">
    <property type="entry name" value="Nucleotide-diphospho-sugar transferases"/>
    <property type="match status" value="1"/>
</dbReference>
<evidence type="ECO:0000313" key="6">
    <source>
        <dbReference type="EMBL" id="QOD61697.1"/>
    </source>
</evidence>
<evidence type="ECO:0000256" key="4">
    <source>
        <dbReference type="SAM" id="Phobius"/>
    </source>
</evidence>
<dbReference type="KEGG" id="phal:H9I45_04405"/>
<comment type="similarity">
    <text evidence="1">Belongs to the glycosyltransferase 2 family.</text>
</comment>
<feature type="transmembrane region" description="Helical" evidence="4">
    <location>
        <begin position="6"/>
        <end position="30"/>
    </location>
</feature>
<dbReference type="RefSeq" id="WP_176397521.1">
    <property type="nucleotide sequence ID" value="NZ_CP061813.1"/>
</dbReference>
<dbReference type="PANTHER" id="PTHR43630:SF1">
    <property type="entry name" value="POLY-BETA-1,6-N-ACETYL-D-GLUCOSAMINE SYNTHASE"/>
    <property type="match status" value="1"/>
</dbReference>
<keyword evidence="7" id="KW-1185">Reference proteome</keyword>
<sequence length="368" mass="42732">MILPVLFYAFVVFAGIQIIYYLAFTSFLFADKKQEKKLAKEIPISVIICAKNEAKNLKEFLPYIIEQNYPDFEIVLINDASSDKTQEVMEGFKDKNSNVKIISVENIEAFWGNKKYALTLGIKAAKNEHLLFTDADCKPISKNWISEMSKNFSQEKSIILGFGKYQKEKKLVNLFVRFETLLTAIQYFSYAKLGSPYMAVGRNLAYEKAEFFNVKGFINHMHIKSGDDDLFIKDAANKENTIICTTEDSFTVSKAPKSFKEWFRQKRRHISTANHYKFKHQFSLGLFFVSKVFFFALATALFFYYPWKIILSIVLGYYLIQFLVVGFSAKKLKEPQIIFLLPFLEIGLLLFHFSIFITNLISKPNHWK</sequence>